<keyword evidence="1" id="KW-0472">Membrane</keyword>
<feature type="transmembrane region" description="Helical" evidence="1">
    <location>
        <begin position="55"/>
        <end position="77"/>
    </location>
</feature>
<evidence type="ECO:0008006" key="4">
    <source>
        <dbReference type="Google" id="ProtNLM"/>
    </source>
</evidence>
<dbReference type="Proteomes" id="UP000387223">
    <property type="component" value="Unassembled WGS sequence"/>
</dbReference>
<feature type="transmembrane region" description="Helical" evidence="1">
    <location>
        <begin position="27"/>
        <end position="49"/>
    </location>
</feature>
<accession>A0A5M3Q4V2</accession>
<sequence>MQTPVQLEPFSKNGTPRLLARPHPIELARGLGFSLWGVALGVFAVATAFTDQNTVFMSGLKTLFCVGAGALAVDALTTGLRHIVHYRHSVLMISDQYIATLSGAAGIVRAYPRTSCHVHDLRYSWLGNRLNYGLIRIDDPNGHHLIGLPVRNPDYALMVANAGEPQPAEAHSA</sequence>
<evidence type="ECO:0000313" key="2">
    <source>
        <dbReference type="EMBL" id="GBO90177.1"/>
    </source>
</evidence>
<keyword evidence="1" id="KW-1133">Transmembrane helix</keyword>
<evidence type="ECO:0000256" key="1">
    <source>
        <dbReference type="SAM" id="Phobius"/>
    </source>
</evidence>
<evidence type="ECO:0000313" key="3">
    <source>
        <dbReference type="Proteomes" id="UP000387223"/>
    </source>
</evidence>
<proteinExistence type="predicted"/>
<dbReference type="EMBL" id="BGZI01000035">
    <property type="protein sequence ID" value="GBO90177.1"/>
    <property type="molecule type" value="Genomic_DNA"/>
</dbReference>
<keyword evidence="1" id="KW-0812">Transmembrane</keyword>
<gene>
    <name evidence="2" type="ORF">MSSD14B_38450</name>
</gene>
<protein>
    <recommendedName>
        <fullName evidence="4">DUF304 domain-containing protein</fullName>
    </recommendedName>
</protein>
<comment type="caution">
    <text evidence="2">The sequence shown here is derived from an EMBL/GenBank/DDBJ whole genome shotgun (WGS) entry which is preliminary data.</text>
</comment>
<organism evidence="2 3">
    <name type="scientific">Marinobacter salsuginis</name>
    <dbReference type="NCBI Taxonomy" id="418719"/>
    <lineage>
        <taxon>Bacteria</taxon>
        <taxon>Pseudomonadati</taxon>
        <taxon>Pseudomonadota</taxon>
        <taxon>Gammaproteobacteria</taxon>
        <taxon>Pseudomonadales</taxon>
        <taxon>Marinobacteraceae</taxon>
        <taxon>Marinobacter</taxon>
    </lineage>
</organism>
<reference evidence="2 3" key="1">
    <citation type="journal article" date="2019" name="J. Gen. Appl. Microbiol.">
        <title>Aerobic degradation of cis-dichloroethene by the marine bacterium Marinobacter salsuginis strain 5N-3.</title>
        <authorList>
            <person name="Inoue Y."/>
            <person name="Fukunaga Y."/>
            <person name="Katsumata H."/>
            <person name="Ohji S."/>
            <person name="Hosoyama A."/>
            <person name="Mori K."/>
            <person name="Ando K."/>
        </authorList>
    </citation>
    <scope>NUCLEOTIDE SEQUENCE [LARGE SCALE GENOMIC DNA]</scope>
    <source>
        <strain evidence="2 3">NBRC 109114</strain>
    </source>
</reference>
<dbReference type="AlphaFoldDB" id="A0A5M3Q4V2"/>
<dbReference type="RefSeq" id="WP_136631002.1">
    <property type="nucleotide sequence ID" value="NZ_BGZI01000035.1"/>
</dbReference>
<name>A0A5M3Q4V2_9GAMM</name>